<evidence type="ECO:0000313" key="3">
    <source>
        <dbReference type="EMBL" id="VYT10997.1"/>
    </source>
</evidence>
<reference evidence="3" key="1">
    <citation type="submission" date="2019-11" db="EMBL/GenBank/DDBJ databases">
        <authorList>
            <person name="Feng L."/>
        </authorList>
    </citation>
    <scope>NUCLEOTIDE SEQUENCE</scope>
    <source>
        <strain evidence="3">BhanseniiLFYP23</strain>
    </source>
</reference>
<dbReference type="EMBL" id="CACRSY010000012">
    <property type="protein sequence ID" value="VYT10997.1"/>
    <property type="molecule type" value="Genomic_DNA"/>
</dbReference>
<dbReference type="InterPro" id="IPR009164">
    <property type="entry name" value="FBPtase_class3"/>
</dbReference>
<sequence length="56" mass="6486">MEKMKLKYLEKMAELYPTMAEASTEIINLQSILNLPKGTEHFITDIHGEYEAFSHV</sequence>
<name>A0A6N2U0E1_BLAHA</name>
<dbReference type="GO" id="GO:0042132">
    <property type="term" value="F:fructose 1,6-bisphosphate 1-phosphatase activity"/>
    <property type="evidence" value="ECO:0007669"/>
    <property type="project" value="UniProtKB-EC"/>
</dbReference>
<dbReference type="AlphaFoldDB" id="A0A6N2U0E1"/>
<dbReference type="Pfam" id="PF06874">
    <property type="entry name" value="FBPase_2"/>
    <property type="match status" value="1"/>
</dbReference>
<organism evidence="3">
    <name type="scientific">Blautia hansenii</name>
    <name type="common">Ruminococcus hansenii</name>
    <dbReference type="NCBI Taxonomy" id="1322"/>
    <lineage>
        <taxon>Bacteria</taxon>
        <taxon>Bacillati</taxon>
        <taxon>Bacillota</taxon>
        <taxon>Clostridia</taxon>
        <taxon>Lachnospirales</taxon>
        <taxon>Lachnospiraceae</taxon>
        <taxon>Blautia</taxon>
    </lineage>
</organism>
<keyword evidence="1 3" id="KW-0378">Hydrolase</keyword>
<keyword evidence="2" id="KW-0464">Manganese</keyword>
<evidence type="ECO:0000256" key="2">
    <source>
        <dbReference type="ARBA" id="ARBA00023211"/>
    </source>
</evidence>
<evidence type="ECO:0000256" key="1">
    <source>
        <dbReference type="ARBA" id="ARBA00022801"/>
    </source>
</evidence>
<dbReference type="GO" id="GO:0006094">
    <property type="term" value="P:gluconeogenesis"/>
    <property type="evidence" value="ECO:0007669"/>
    <property type="project" value="InterPro"/>
</dbReference>
<accession>A0A6N2U0E1</accession>
<gene>
    <name evidence="3" type="primary">fbp_1</name>
    <name evidence="3" type="ORF">BHLFYP23_00189</name>
</gene>
<dbReference type="EC" id="3.1.3.11" evidence="3"/>
<proteinExistence type="predicted"/>
<protein>
    <submittedName>
        <fullName evidence="3">Fructose-1,6-bisphosphatase class 3</fullName>
        <ecNumber evidence="3">3.1.3.11</ecNumber>
    </submittedName>
</protein>